<dbReference type="Proteomes" id="UP000029736">
    <property type="component" value="Unassembled WGS sequence"/>
</dbReference>
<organism evidence="2 3">
    <name type="scientific">Phaeodactylibacter xiamenensis</name>
    <dbReference type="NCBI Taxonomy" id="1524460"/>
    <lineage>
        <taxon>Bacteria</taxon>
        <taxon>Pseudomonadati</taxon>
        <taxon>Bacteroidota</taxon>
        <taxon>Saprospiria</taxon>
        <taxon>Saprospirales</taxon>
        <taxon>Haliscomenobacteraceae</taxon>
        <taxon>Phaeodactylibacter</taxon>
    </lineage>
</organism>
<proteinExistence type="predicted"/>
<comment type="caution">
    <text evidence="2">The sequence shown here is derived from an EMBL/GenBank/DDBJ whole genome shotgun (WGS) entry which is preliminary data.</text>
</comment>
<dbReference type="AlphaFoldDB" id="A0A098RZH9"/>
<dbReference type="InterPro" id="IPR026444">
    <property type="entry name" value="Secre_tail"/>
</dbReference>
<protein>
    <recommendedName>
        <fullName evidence="1">Secretion system C-terminal sorting domain-containing protein</fullName>
    </recommendedName>
</protein>
<dbReference type="STRING" id="1524460.IX84_30525"/>
<keyword evidence="3" id="KW-1185">Reference proteome</keyword>
<evidence type="ECO:0000313" key="2">
    <source>
        <dbReference type="EMBL" id="KGE84958.1"/>
    </source>
</evidence>
<accession>A0A098RZH9</accession>
<gene>
    <name evidence="2" type="ORF">IX84_30525</name>
</gene>
<dbReference type="OrthoDB" id="849076at2"/>
<sequence length="335" mass="38016">MKYLIILTCGLFLFFEGTFVMAQGIWAADMTKKVSNQTVTVNVRIFRKGDVKDSIMLDWGDGTTEVISPPAVEFLSIGLNLETYFGIHVYEEPGIYEISFRDSFLVDGVVNIEDSGNKSIHLVDSLNVFHGDSLFDYNDAPEPLGIPAGSLQNEGRMVFFYNLHQTDILFHREKWLFELAPFPSEGYTFPEYTDSLANYGATVYWDRPITTGIYAFNLKASEFLNFAWHDSTFLSTTNRLMMVEIDSSLLVNNILQPISIDQLTLFPNPATDLLTISLPKDIKPHQREAHIYDMAGKLVMTKVLNHFETEISIGNLPSGLYQVRVEEFTGRFIKI</sequence>
<feature type="domain" description="Secretion system C-terminal sorting" evidence="1">
    <location>
        <begin position="265"/>
        <end position="329"/>
    </location>
</feature>
<dbReference type="EMBL" id="JPOS01000098">
    <property type="protein sequence ID" value="KGE84958.1"/>
    <property type="molecule type" value="Genomic_DNA"/>
</dbReference>
<name>A0A098RZH9_9BACT</name>
<dbReference type="NCBIfam" id="TIGR04183">
    <property type="entry name" value="Por_Secre_tail"/>
    <property type="match status" value="1"/>
</dbReference>
<dbReference type="RefSeq" id="WP_044229840.1">
    <property type="nucleotide sequence ID" value="NZ_JBKAGJ010000032.1"/>
</dbReference>
<dbReference type="Pfam" id="PF18962">
    <property type="entry name" value="Por_Secre_tail"/>
    <property type="match status" value="1"/>
</dbReference>
<evidence type="ECO:0000259" key="1">
    <source>
        <dbReference type="Pfam" id="PF18962"/>
    </source>
</evidence>
<evidence type="ECO:0000313" key="3">
    <source>
        <dbReference type="Proteomes" id="UP000029736"/>
    </source>
</evidence>
<reference evidence="2 3" key="1">
    <citation type="journal article" date="2014" name="Int. J. Syst. Evol. Microbiol.">
        <title>Phaeodactylibacter xiamenensis gen. nov., sp. nov., a member of the family Saprospiraceae isolated from the marine alga Phaeodactylum tricornutum.</title>
        <authorList>
            <person name="Chen Z.Jr."/>
            <person name="Lei X."/>
            <person name="Lai Q."/>
            <person name="Li Y."/>
            <person name="Zhang B."/>
            <person name="Zhang J."/>
            <person name="Zhang H."/>
            <person name="Yang L."/>
            <person name="Zheng W."/>
            <person name="Tian Y."/>
            <person name="Yu Z."/>
            <person name="Xu H.Jr."/>
            <person name="Zheng T."/>
        </authorList>
    </citation>
    <scope>NUCLEOTIDE SEQUENCE [LARGE SCALE GENOMIC DNA]</scope>
    <source>
        <strain evidence="2 3">KD52</strain>
    </source>
</reference>